<organism evidence="2 3">
    <name type="scientific">Bdellovibrio svalbardensis</name>
    <dbReference type="NCBI Taxonomy" id="2972972"/>
    <lineage>
        <taxon>Bacteria</taxon>
        <taxon>Pseudomonadati</taxon>
        <taxon>Bdellovibrionota</taxon>
        <taxon>Bdellovibrionia</taxon>
        <taxon>Bdellovibrionales</taxon>
        <taxon>Pseudobdellovibrionaceae</taxon>
        <taxon>Bdellovibrio</taxon>
    </lineage>
</organism>
<comment type="caution">
    <text evidence="2">The sequence shown here is derived from an EMBL/GenBank/DDBJ whole genome shotgun (WGS) entry which is preliminary data.</text>
</comment>
<name>A0ABT6DK31_9BACT</name>
<keyword evidence="3" id="KW-1185">Reference proteome</keyword>
<accession>A0ABT6DK31</accession>
<reference evidence="2" key="1">
    <citation type="submission" date="2022-08" db="EMBL/GenBank/DDBJ databases">
        <title>Novel Bdellovibrio Species Isolated from Svalbard: Designation Bdellovibrio svalbardensis.</title>
        <authorList>
            <person name="Mitchell R.J."/>
            <person name="Choi S.Y."/>
        </authorList>
    </citation>
    <scope>NUCLEOTIDE SEQUENCE</scope>
    <source>
        <strain evidence="2">PAP01</strain>
    </source>
</reference>
<protein>
    <submittedName>
        <fullName evidence="2">Uncharacterized protein</fullName>
    </submittedName>
</protein>
<dbReference type="Proteomes" id="UP001152321">
    <property type="component" value="Unassembled WGS sequence"/>
</dbReference>
<evidence type="ECO:0000313" key="2">
    <source>
        <dbReference type="EMBL" id="MDG0816894.1"/>
    </source>
</evidence>
<evidence type="ECO:0000256" key="1">
    <source>
        <dbReference type="SAM" id="SignalP"/>
    </source>
</evidence>
<keyword evidence="1" id="KW-0732">Signal</keyword>
<dbReference type="EMBL" id="JANRMI010000003">
    <property type="protein sequence ID" value="MDG0816894.1"/>
    <property type="molecule type" value="Genomic_DNA"/>
</dbReference>
<proteinExistence type="predicted"/>
<gene>
    <name evidence="2" type="ORF">NWE73_10995</name>
</gene>
<evidence type="ECO:0000313" key="3">
    <source>
        <dbReference type="Proteomes" id="UP001152321"/>
    </source>
</evidence>
<sequence length="133" mass="14624">MKLIFALVATLIAFSAQANDRKIGNVIAVERQITNLYENCLSNISTDVSKEQTFFYCNISYLKSPLEMPVTKGGVIRFNDQRCRVDAEAGNGVLILSFGRAKGSVSDFATAKTCLQRALQNSNSVSVLVYTME</sequence>
<feature type="signal peptide" evidence="1">
    <location>
        <begin position="1"/>
        <end position="18"/>
    </location>
</feature>
<feature type="chain" id="PRO_5045289349" evidence="1">
    <location>
        <begin position="19"/>
        <end position="133"/>
    </location>
</feature>
<dbReference type="RefSeq" id="WP_277578371.1">
    <property type="nucleotide sequence ID" value="NZ_JANRMI010000003.1"/>
</dbReference>